<proteinExistence type="predicted"/>
<keyword evidence="1" id="KW-0175">Coiled coil</keyword>
<evidence type="ECO:0000256" key="1">
    <source>
        <dbReference type="SAM" id="Coils"/>
    </source>
</evidence>
<comment type="caution">
    <text evidence="2">The sequence shown here is derived from an EMBL/GenBank/DDBJ whole genome shotgun (WGS) entry which is preliminary data.</text>
</comment>
<dbReference type="EMBL" id="JAJEKE010000002">
    <property type="protein sequence ID" value="MCQ1528567.1"/>
    <property type="molecule type" value="Genomic_DNA"/>
</dbReference>
<sequence>MEDLIIKYAEGYALSADKSMNIEDEQRTAFNPAIFVFVGDKVYDAISCIRQDIEGKWDNSSGVLYFHIYSQDKCRDENTPGFKIQCSGVDYKDLRAHISHSFYKDEKGLIELNDVIRRLKNDLLQYGRMYSNFEKVNISLITRADDPLNILIPEIALLLKAKLYEDFKIVSADLYTLILERNHEDNFGFYSAAAMSFFREIEYFQSKDYNFNAPLEVLEEGIEINVSNNSTPIFDLVYLLSDKNEAGLILENALRKNYETISYISLLKNRSVDESSYDAENGIYNNNQFKNNIGINSPRVSYATAGLSKVKRPNSAIAVAVLYNFYRGLIERLKDNGSCDNPVIMKALGLDADRIEAAVADITEDSFDVEDMMCLMTNNVSFTDLQGMNLGLAEKKLYNDVCSKFFQDNYEKQMERNIEALDLGNEVIRDIRENIINKPELGIYCAYLWTKGNVISNEIIELNKSIQRDINRLNKELDAIYEEPVYFGPMQKIFFNQKSAMRNFKRSMLERIYGHKLQILKLRGQQCIVNKYEEILLKLNSDLEKYINRLLDIQSRIEKCLLKNVKQEDEYLGQNIEEYYETVVKKIIEDFKAKYGDNFYFEERFIGNIYELLNRDDAKLMEKLIDSCNKYILPTEYFNRNFEDELHDRANINIKFNDERDILTKKELFKKLYDILEDNGKVNIYILNFTTRHRYEEKYLFGNYNSDFIRYAFELDHGSRTYKLGCIHERRTSGIEKLNLMGGFTIEDVIYGKNAMKYYEIFMKKGYRLHAIDEDKLPRIEY</sequence>
<accession>A0ABT1NBC4</accession>
<evidence type="ECO:0000313" key="3">
    <source>
        <dbReference type="Proteomes" id="UP001651880"/>
    </source>
</evidence>
<feature type="coiled-coil region" evidence="1">
    <location>
        <begin position="456"/>
        <end position="483"/>
    </location>
</feature>
<protein>
    <submittedName>
        <fullName evidence="2">Uncharacterized protein</fullName>
    </submittedName>
</protein>
<dbReference type="Proteomes" id="UP001651880">
    <property type="component" value="Unassembled WGS sequence"/>
</dbReference>
<evidence type="ECO:0000313" key="2">
    <source>
        <dbReference type="EMBL" id="MCQ1528567.1"/>
    </source>
</evidence>
<reference evidence="2 3" key="1">
    <citation type="submission" date="2021-10" db="EMBL/GenBank/DDBJ databases">
        <title>Lutispora strain m25 sp. nov., a thermophilic, non-spore-forming bacterium isolated from a lab-scale methanogenic bioreactor digesting anaerobic sludge.</title>
        <authorList>
            <person name="El Houari A."/>
            <person name="Mcdonald J."/>
        </authorList>
    </citation>
    <scope>NUCLEOTIDE SEQUENCE [LARGE SCALE GENOMIC DNA]</scope>
    <source>
        <strain evidence="3">m25</strain>
    </source>
</reference>
<gene>
    <name evidence="2" type="ORF">LJD61_03285</name>
</gene>
<organism evidence="2 3">
    <name type="scientific">Lutispora saccharofermentans</name>
    <dbReference type="NCBI Taxonomy" id="3024236"/>
    <lineage>
        <taxon>Bacteria</taxon>
        <taxon>Bacillati</taxon>
        <taxon>Bacillota</taxon>
        <taxon>Clostridia</taxon>
        <taxon>Lutisporales</taxon>
        <taxon>Lutisporaceae</taxon>
        <taxon>Lutispora</taxon>
    </lineage>
</organism>
<name>A0ABT1NBC4_9FIRM</name>
<keyword evidence="3" id="KW-1185">Reference proteome</keyword>
<dbReference type="RefSeq" id="WP_255226087.1">
    <property type="nucleotide sequence ID" value="NZ_JAJEKE010000002.1"/>
</dbReference>